<proteinExistence type="predicted"/>
<gene>
    <name evidence="2" type="ORF">IAA98_01325</name>
</gene>
<reference evidence="2" key="1">
    <citation type="submission" date="2020-10" db="EMBL/GenBank/DDBJ databases">
        <authorList>
            <person name="Gilroy R."/>
        </authorList>
    </citation>
    <scope>NUCLEOTIDE SEQUENCE</scope>
    <source>
        <strain evidence="2">ChiGjej1B1-24693</strain>
    </source>
</reference>
<dbReference type="AlphaFoldDB" id="A0A9D1GVE7"/>
<dbReference type="EMBL" id="DVLP01000040">
    <property type="protein sequence ID" value="HIT74211.1"/>
    <property type="molecule type" value="Genomic_DNA"/>
</dbReference>
<reference evidence="2" key="2">
    <citation type="journal article" date="2021" name="PeerJ">
        <title>Extensive microbial diversity within the chicken gut microbiome revealed by metagenomics and culture.</title>
        <authorList>
            <person name="Gilroy R."/>
            <person name="Ravi A."/>
            <person name="Getino M."/>
            <person name="Pursley I."/>
            <person name="Horton D.L."/>
            <person name="Alikhan N.F."/>
            <person name="Baker D."/>
            <person name="Gharbi K."/>
            <person name="Hall N."/>
            <person name="Watson M."/>
            <person name="Adriaenssens E.M."/>
            <person name="Foster-Nyarko E."/>
            <person name="Jarju S."/>
            <person name="Secka A."/>
            <person name="Antonio M."/>
            <person name="Oren A."/>
            <person name="Chaudhuri R.R."/>
            <person name="La Ragione R."/>
            <person name="Hildebrand F."/>
            <person name="Pallen M.J."/>
        </authorList>
    </citation>
    <scope>NUCLEOTIDE SEQUENCE</scope>
    <source>
        <strain evidence="2">ChiGjej1B1-24693</strain>
    </source>
</reference>
<comment type="caution">
    <text evidence="2">The sequence shown here is derived from an EMBL/GenBank/DDBJ whole genome shotgun (WGS) entry which is preliminary data.</text>
</comment>
<sequence>MAPMSTSTVEALRTEIQTCGYFPELVEDSVLLSVADEEIVDFVVHHEPTFSHDQVHRHVTILVLTPTRLIIGHTDDHPSEGDGHSQAATSTEAVPLRSVDTVTVTRVLADPAQYQRTGVVEAWLTVNWGSLRRLDLEPATCADPSCEADHGFSGTLVGDDLVVRMSTAADDKAHVDRLVSFGTRLQRATS</sequence>
<evidence type="ECO:0000313" key="3">
    <source>
        <dbReference type="Proteomes" id="UP000886842"/>
    </source>
</evidence>
<feature type="region of interest" description="Disordered" evidence="1">
    <location>
        <begin position="73"/>
        <end position="94"/>
    </location>
</feature>
<dbReference type="InterPro" id="IPR046040">
    <property type="entry name" value="DUF5998"/>
</dbReference>
<dbReference type="Proteomes" id="UP000886842">
    <property type="component" value="Unassembled WGS sequence"/>
</dbReference>
<dbReference type="Pfam" id="PF19461">
    <property type="entry name" value="DUF5998"/>
    <property type="match status" value="1"/>
</dbReference>
<evidence type="ECO:0000256" key="1">
    <source>
        <dbReference type="SAM" id="MobiDB-lite"/>
    </source>
</evidence>
<organism evidence="2 3">
    <name type="scientific">Candidatus Avipropionibacterium avicola</name>
    <dbReference type="NCBI Taxonomy" id="2840701"/>
    <lineage>
        <taxon>Bacteria</taxon>
        <taxon>Bacillati</taxon>
        <taxon>Actinomycetota</taxon>
        <taxon>Actinomycetes</taxon>
        <taxon>Propionibacteriales</taxon>
        <taxon>Propionibacteriaceae</taxon>
        <taxon>Propionibacteriaceae incertae sedis</taxon>
        <taxon>Candidatus Avipropionibacterium</taxon>
    </lineage>
</organism>
<feature type="compositionally biased region" description="Basic and acidic residues" evidence="1">
    <location>
        <begin position="73"/>
        <end position="83"/>
    </location>
</feature>
<name>A0A9D1GVE7_9ACTN</name>
<protein>
    <submittedName>
        <fullName evidence="2">Phosphodiesterase</fullName>
    </submittedName>
</protein>
<accession>A0A9D1GVE7</accession>
<evidence type="ECO:0000313" key="2">
    <source>
        <dbReference type="EMBL" id="HIT74211.1"/>
    </source>
</evidence>